<reference evidence="9 10" key="1">
    <citation type="journal article" date="2017" name="Nat. Ecol. Evol.">
        <title>Scallop genome provides insights into evolution of bilaterian karyotype and development.</title>
        <authorList>
            <person name="Wang S."/>
            <person name="Zhang J."/>
            <person name="Jiao W."/>
            <person name="Li J."/>
            <person name="Xun X."/>
            <person name="Sun Y."/>
            <person name="Guo X."/>
            <person name="Huan P."/>
            <person name="Dong B."/>
            <person name="Zhang L."/>
            <person name="Hu X."/>
            <person name="Sun X."/>
            <person name="Wang J."/>
            <person name="Zhao C."/>
            <person name="Wang Y."/>
            <person name="Wang D."/>
            <person name="Huang X."/>
            <person name="Wang R."/>
            <person name="Lv J."/>
            <person name="Li Y."/>
            <person name="Zhang Z."/>
            <person name="Liu B."/>
            <person name="Lu W."/>
            <person name="Hui Y."/>
            <person name="Liang J."/>
            <person name="Zhou Z."/>
            <person name="Hou R."/>
            <person name="Li X."/>
            <person name="Liu Y."/>
            <person name="Li H."/>
            <person name="Ning X."/>
            <person name="Lin Y."/>
            <person name="Zhao L."/>
            <person name="Xing Q."/>
            <person name="Dou J."/>
            <person name="Li Y."/>
            <person name="Mao J."/>
            <person name="Guo H."/>
            <person name="Dou H."/>
            <person name="Li T."/>
            <person name="Mu C."/>
            <person name="Jiang W."/>
            <person name="Fu Q."/>
            <person name="Fu X."/>
            <person name="Miao Y."/>
            <person name="Liu J."/>
            <person name="Yu Q."/>
            <person name="Li R."/>
            <person name="Liao H."/>
            <person name="Li X."/>
            <person name="Kong Y."/>
            <person name="Jiang Z."/>
            <person name="Chourrout D."/>
            <person name="Li R."/>
            <person name="Bao Z."/>
        </authorList>
    </citation>
    <scope>NUCLEOTIDE SEQUENCE [LARGE SCALE GENOMIC DNA]</scope>
    <source>
        <strain evidence="9 10">PY_sf001</strain>
    </source>
</reference>
<keyword evidence="4 7" id="KW-1133">Transmembrane helix</keyword>
<evidence type="ECO:0000256" key="6">
    <source>
        <dbReference type="ARBA" id="ARBA00023242"/>
    </source>
</evidence>
<dbReference type="PANTHER" id="PTHR28646:SF1">
    <property type="entry name" value="TRANSMEMBRANE PROTEIN 201"/>
    <property type="match status" value="1"/>
</dbReference>
<proteinExistence type="inferred from homology"/>
<evidence type="ECO:0000313" key="10">
    <source>
        <dbReference type="Proteomes" id="UP000242188"/>
    </source>
</evidence>
<keyword evidence="10" id="KW-1185">Reference proteome</keyword>
<dbReference type="GO" id="GO:0051015">
    <property type="term" value="F:actin filament binding"/>
    <property type="evidence" value="ECO:0007669"/>
    <property type="project" value="TreeGrafter"/>
</dbReference>
<evidence type="ECO:0000256" key="2">
    <source>
        <dbReference type="ARBA" id="ARBA00007600"/>
    </source>
</evidence>
<organism evidence="9 10">
    <name type="scientific">Mizuhopecten yessoensis</name>
    <name type="common">Japanese scallop</name>
    <name type="synonym">Patinopecten yessoensis</name>
    <dbReference type="NCBI Taxonomy" id="6573"/>
    <lineage>
        <taxon>Eukaryota</taxon>
        <taxon>Metazoa</taxon>
        <taxon>Spiralia</taxon>
        <taxon>Lophotrochozoa</taxon>
        <taxon>Mollusca</taxon>
        <taxon>Bivalvia</taxon>
        <taxon>Autobranchia</taxon>
        <taxon>Pteriomorphia</taxon>
        <taxon>Pectinida</taxon>
        <taxon>Pectinoidea</taxon>
        <taxon>Pectinidae</taxon>
        <taxon>Mizuhopecten</taxon>
    </lineage>
</organism>
<name>A0A210Q5P3_MIZYE</name>
<sequence>MIYLLLLATASSVAICVVLYKYLRPKFPIKVECWFCEKVTVVPYGNKNCWDCPGCDQYNGFKEDGHYNKPIPAQYSESMNHPVSCKTDEFISKDTVLCDECSQNQLLKVRQLAAFVPFNENKFDAEVEAFEQHLERVYRLCDVCQGTINMELGKQDHVLGMKLDQVAADVSKSSETSFEEKVSSGTKVKTFLYKTPGVPLSVVMATVSSMCASTLCMTHCHTAQQQLQTTWLPTSYFIPIIHLALTKLDVLGGIGILTCFLAKYFVGKNRLHMLDAVNIPLWILSLLLDSQFGQIVFGQGWTPVVSCIHHGVNAVTGILCLLVSRRSRSQPNINIKRLSLDNSRSSQGSDSTLTDSSPLKSVSEAAYSQVYDPRHMSSQLAPHKSDRLDDALSDLGSFSIGSASLKRSASGVFGCSSFTTGQPVSKTGFSFGQALQDRSNRPLISPAKLRVSHTGGWSTQNRADNPFLQAKRETSMFKVDSGPSNFNLGHANQTPNIFADKTSFFNDTTSFKGDNPGAFNEKGSCFSENFSTPVPKSNFNDHGSTVSGRFPSCDDSVRKSWSVRNHAINKMEDFHDDRDSRSTASSMCPVDSTTKTEIKSKVFWRSSGFIGFVLGASFVVNVFLTYNSWKKPS</sequence>
<keyword evidence="5 7" id="KW-0472">Membrane</keyword>
<gene>
    <name evidence="9" type="ORF">KP79_PYT21125</name>
</gene>
<dbReference type="GO" id="GO:0005521">
    <property type="term" value="F:lamin binding"/>
    <property type="evidence" value="ECO:0007669"/>
    <property type="project" value="TreeGrafter"/>
</dbReference>
<dbReference type="STRING" id="6573.A0A210Q5P3"/>
<dbReference type="GO" id="GO:0005637">
    <property type="term" value="C:nuclear inner membrane"/>
    <property type="evidence" value="ECO:0007669"/>
    <property type="project" value="UniProtKB-SubCell"/>
</dbReference>
<comment type="similarity">
    <text evidence="2">Belongs to the TMEM201 family.</text>
</comment>
<dbReference type="InterPro" id="IPR040041">
    <property type="entry name" value="TMEM201"/>
</dbReference>
<evidence type="ECO:0000256" key="4">
    <source>
        <dbReference type="ARBA" id="ARBA00022989"/>
    </source>
</evidence>
<dbReference type="GO" id="GO:0030473">
    <property type="term" value="P:nuclear migration along microtubule"/>
    <property type="evidence" value="ECO:0007669"/>
    <property type="project" value="TreeGrafter"/>
</dbReference>
<dbReference type="InterPro" id="IPR018617">
    <property type="entry name" value="Ima1_N"/>
</dbReference>
<evidence type="ECO:0000313" key="9">
    <source>
        <dbReference type="EMBL" id="OWF44063.1"/>
    </source>
</evidence>
<evidence type="ECO:0000256" key="5">
    <source>
        <dbReference type="ARBA" id="ARBA00023136"/>
    </source>
</evidence>
<comment type="caution">
    <text evidence="9">The sequence shown here is derived from an EMBL/GenBank/DDBJ whole genome shotgun (WGS) entry which is preliminary data.</text>
</comment>
<protein>
    <submittedName>
        <fullName evidence="9">Transmembrane protein 201</fullName>
    </submittedName>
</protein>
<dbReference type="AlphaFoldDB" id="A0A210Q5P3"/>
<dbReference type="Pfam" id="PF09779">
    <property type="entry name" value="Ima1_N"/>
    <property type="match status" value="1"/>
</dbReference>
<evidence type="ECO:0000256" key="1">
    <source>
        <dbReference type="ARBA" id="ARBA00004473"/>
    </source>
</evidence>
<dbReference type="Proteomes" id="UP000242188">
    <property type="component" value="Unassembled WGS sequence"/>
</dbReference>
<feature type="domain" description="Ima1 N-terminal" evidence="8">
    <location>
        <begin position="31"/>
        <end position="146"/>
    </location>
</feature>
<dbReference type="EMBL" id="NEDP02004925">
    <property type="protein sequence ID" value="OWF44063.1"/>
    <property type="molecule type" value="Genomic_DNA"/>
</dbReference>
<keyword evidence="3 7" id="KW-0812">Transmembrane</keyword>
<evidence type="ECO:0000256" key="7">
    <source>
        <dbReference type="SAM" id="Phobius"/>
    </source>
</evidence>
<feature type="transmembrane region" description="Helical" evidence="7">
    <location>
        <begin position="602"/>
        <end position="624"/>
    </location>
</feature>
<dbReference type="PANTHER" id="PTHR28646">
    <property type="entry name" value="TRANSMEMBRANE PROTEIN 201"/>
    <property type="match status" value="1"/>
</dbReference>
<evidence type="ECO:0000256" key="3">
    <source>
        <dbReference type="ARBA" id="ARBA00022692"/>
    </source>
</evidence>
<accession>A0A210Q5P3</accession>
<dbReference type="OrthoDB" id="5966927at2759"/>
<evidence type="ECO:0000259" key="8">
    <source>
        <dbReference type="Pfam" id="PF09779"/>
    </source>
</evidence>
<keyword evidence="6" id="KW-0539">Nucleus</keyword>
<comment type="subcellular location">
    <subcellularLocation>
        <location evidence="1">Nucleus inner membrane</location>
        <topology evidence="1">Multi-pass membrane protein</topology>
    </subcellularLocation>
</comment>